<protein>
    <recommendedName>
        <fullName evidence="1">gamma-glutamylcyclotransferase</fullName>
        <ecNumber evidence="1">4.3.2.9</ecNumber>
    </recommendedName>
</protein>
<dbReference type="PANTHER" id="PTHR12935:SF0">
    <property type="entry name" value="GAMMA-GLUTAMYLCYCLOTRANSFERASE"/>
    <property type="match status" value="1"/>
</dbReference>
<organism evidence="4 5">
    <name type="scientific">Caenorhabditis japonica</name>
    <dbReference type="NCBI Taxonomy" id="281687"/>
    <lineage>
        <taxon>Eukaryota</taxon>
        <taxon>Metazoa</taxon>
        <taxon>Ecdysozoa</taxon>
        <taxon>Nematoda</taxon>
        <taxon>Chromadorea</taxon>
        <taxon>Rhabditida</taxon>
        <taxon>Rhabditina</taxon>
        <taxon>Rhabditomorpha</taxon>
        <taxon>Rhabditoidea</taxon>
        <taxon>Rhabditidae</taxon>
        <taxon>Peloderinae</taxon>
        <taxon>Caenorhabditis</taxon>
    </lineage>
</organism>
<keyword evidence="5" id="KW-1185">Reference proteome</keyword>
<dbReference type="GO" id="GO:0003839">
    <property type="term" value="F:gamma-glutamylcyclotransferase activity"/>
    <property type="evidence" value="ECO:0007669"/>
    <property type="project" value="UniProtKB-EC"/>
</dbReference>
<evidence type="ECO:0000256" key="2">
    <source>
        <dbReference type="ARBA" id="ARBA00023239"/>
    </source>
</evidence>
<name>A0A8R1I643_CAEJA</name>
<dbReference type="Pfam" id="PF13772">
    <property type="entry name" value="AIG2_2"/>
    <property type="match status" value="1"/>
</dbReference>
<dbReference type="Gene3D" id="3.10.490.10">
    <property type="entry name" value="Gamma-glutamyl cyclotransferase-like"/>
    <property type="match status" value="1"/>
</dbReference>
<evidence type="ECO:0000313" key="4">
    <source>
        <dbReference type="EnsemblMetazoa" id="CJA17773.1"/>
    </source>
</evidence>
<evidence type="ECO:0000256" key="1">
    <source>
        <dbReference type="ARBA" id="ARBA00012346"/>
    </source>
</evidence>
<feature type="binding site" evidence="3">
    <location>
        <position position="71"/>
    </location>
    <ligand>
        <name>substrate</name>
    </ligand>
</feature>
<dbReference type="InterPro" id="IPR017939">
    <property type="entry name" value="G-Glutamylcylcotransferase"/>
</dbReference>
<sequence length="120" mass="13471">MQNSLFDWSELSAFYTEYTVCSSLVSCATKNNFLFIFSFSVSVQTPQGNIKCRTYQYSDLGADPKPPSPHYKLVIVEGAKEHKLPAEYIEQLEKIKDNGFTGSVGVNIPLLEKLNKSPEL</sequence>
<dbReference type="AlphaFoldDB" id="A0A8R1I643"/>
<dbReference type="Proteomes" id="UP000005237">
    <property type="component" value="Unassembled WGS sequence"/>
</dbReference>
<keyword evidence="2" id="KW-0456">Lyase</keyword>
<accession>A0A8R1I643</accession>
<proteinExistence type="predicted"/>
<evidence type="ECO:0000313" key="5">
    <source>
        <dbReference type="Proteomes" id="UP000005237"/>
    </source>
</evidence>
<dbReference type="PANTHER" id="PTHR12935">
    <property type="entry name" value="GAMMA-GLUTAMYLCYCLOTRANSFERASE"/>
    <property type="match status" value="1"/>
</dbReference>
<dbReference type="EnsemblMetazoa" id="CJA17773.1">
    <property type="protein sequence ID" value="CJA17773.1"/>
    <property type="gene ID" value="WBGene00136976"/>
</dbReference>
<reference evidence="4" key="2">
    <citation type="submission" date="2022-06" db="UniProtKB">
        <authorList>
            <consortium name="EnsemblMetazoa"/>
        </authorList>
    </citation>
    <scope>IDENTIFICATION</scope>
    <source>
        <strain evidence="4">DF5081</strain>
    </source>
</reference>
<reference evidence="5" key="1">
    <citation type="submission" date="2010-08" db="EMBL/GenBank/DDBJ databases">
        <authorList>
            <consortium name="Caenorhabditis japonica Sequencing Consortium"/>
            <person name="Wilson R.K."/>
        </authorList>
    </citation>
    <scope>NUCLEOTIDE SEQUENCE [LARGE SCALE GENOMIC DNA]</scope>
    <source>
        <strain evidence="5">DF5081</strain>
    </source>
</reference>
<evidence type="ECO:0000256" key="3">
    <source>
        <dbReference type="PIRSR" id="PIRSR617939-2"/>
    </source>
</evidence>
<dbReference type="EC" id="4.3.2.9" evidence="1"/>